<organism evidence="1">
    <name type="scientific">Rhizophora mucronata</name>
    <name type="common">Asiatic mangrove</name>
    <dbReference type="NCBI Taxonomy" id="61149"/>
    <lineage>
        <taxon>Eukaryota</taxon>
        <taxon>Viridiplantae</taxon>
        <taxon>Streptophyta</taxon>
        <taxon>Embryophyta</taxon>
        <taxon>Tracheophyta</taxon>
        <taxon>Spermatophyta</taxon>
        <taxon>Magnoliopsida</taxon>
        <taxon>eudicotyledons</taxon>
        <taxon>Gunneridae</taxon>
        <taxon>Pentapetalae</taxon>
        <taxon>rosids</taxon>
        <taxon>fabids</taxon>
        <taxon>Malpighiales</taxon>
        <taxon>Rhizophoraceae</taxon>
        <taxon>Rhizophora</taxon>
    </lineage>
</organism>
<protein>
    <submittedName>
        <fullName evidence="1">Uncharacterized protein</fullName>
    </submittedName>
</protein>
<proteinExistence type="predicted"/>
<name>A0A2P2J2N4_RHIMU</name>
<dbReference type="EMBL" id="GGEC01007245">
    <property type="protein sequence ID" value="MBW87728.1"/>
    <property type="molecule type" value="Transcribed_RNA"/>
</dbReference>
<sequence>MRLHSTLNSDLPNYGLSCSQSNIFEALKCLSGFQNALSLLHTLYPTNYKIC</sequence>
<reference evidence="1" key="1">
    <citation type="submission" date="2018-02" db="EMBL/GenBank/DDBJ databases">
        <title>Rhizophora mucronata_Transcriptome.</title>
        <authorList>
            <person name="Meera S.P."/>
            <person name="Sreeshan A."/>
            <person name="Augustine A."/>
        </authorList>
    </citation>
    <scope>NUCLEOTIDE SEQUENCE</scope>
    <source>
        <tissue evidence="1">Leaf</tissue>
    </source>
</reference>
<dbReference type="AlphaFoldDB" id="A0A2P2J2N4"/>
<evidence type="ECO:0000313" key="1">
    <source>
        <dbReference type="EMBL" id="MBW87728.1"/>
    </source>
</evidence>
<accession>A0A2P2J2N4</accession>